<dbReference type="Pfam" id="PF08240">
    <property type="entry name" value="ADH_N"/>
    <property type="match status" value="1"/>
</dbReference>
<evidence type="ECO:0000313" key="2">
    <source>
        <dbReference type="EMBL" id="CAA9386510.1"/>
    </source>
</evidence>
<dbReference type="InterPro" id="IPR050700">
    <property type="entry name" value="YIM1/Zinc_Alcohol_DH_Fams"/>
</dbReference>
<dbReference type="InterPro" id="IPR036291">
    <property type="entry name" value="NAD(P)-bd_dom_sf"/>
</dbReference>
<dbReference type="InterPro" id="IPR013154">
    <property type="entry name" value="ADH-like_N"/>
</dbReference>
<dbReference type="SUPFAM" id="SSF51735">
    <property type="entry name" value="NAD(P)-binding Rossmann-fold domains"/>
    <property type="match status" value="1"/>
</dbReference>
<dbReference type="Gene3D" id="3.40.50.720">
    <property type="entry name" value="NAD(P)-binding Rossmann-like Domain"/>
    <property type="match status" value="1"/>
</dbReference>
<name>A0A6J4NGB1_9ACTN</name>
<dbReference type="EMBL" id="CADCUM010000085">
    <property type="protein sequence ID" value="CAA9386510.1"/>
    <property type="molecule type" value="Genomic_DNA"/>
</dbReference>
<dbReference type="GO" id="GO:0016491">
    <property type="term" value="F:oxidoreductase activity"/>
    <property type="evidence" value="ECO:0007669"/>
    <property type="project" value="InterPro"/>
</dbReference>
<dbReference type="SUPFAM" id="SSF50129">
    <property type="entry name" value="GroES-like"/>
    <property type="match status" value="1"/>
</dbReference>
<feature type="domain" description="Enoyl reductase (ER)" evidence="1">
    <location>
        <begin position="10"/>
        <end position="310"/>
    </location>
</feature>
<evidence type="ECO:0000259" key="1">
    <source>
        <dbReference type="SMART" id="SM00829"/>
    </source>
</evidence>
<organism evidence="2">
    <name type="scientific">uncultured Nocardioides sp</name>
    <dbReference type="NCBI Taxonomy" id="198441"/>
    <lineage>
        <taxon>Bacteria</taxon>
        <taxon>Bacillati</taxon>
        <taxon>Actinomycetota</taxon>
        <taxon>Actinomycetes</taxon>
        <taxon>Propionibacteriales</taxon>
        <taxon>Nocardioidaceae</taxon>
        <taxon>Nocardioides</taxon>
        <taxon>environmental samples</taxon>
    </lineage>
</organism>
<dbReference type="InterPro" id="IPR011032">
    <property type="entry name" value="GroES-like_sf"/>
</dbReference>
<dbReference type="SMART" id="SM00829">
    <property type="entry name" value="PKS_ER"/>
    <property type="match status" value="1"/>
</dbReference>
<dbReference type="InterPro" id="IPR020843">
    <property type="entry name" value="ER"/>
</dbReference>
<dbReference type="CDD" id="cd08267">
    <property type="entry name" value="MDR1"/>
    <property type="match status" value="1"/>
</dbReference>
<dbReference type="AlphaFoldDB" id="A0A6J4NGB1"/>
<accession>A0A6J4NGB1</accession>
<sequence length="312" mass="32147">MRAAVFDRYGPPEVVGIEEVTDPVPSPKQVLVRVHAAAVNSGDARIRAARFPKGFGFVARVVFGLRRPRRRVLGVAVSGVVAAVGDRVTGFSVGDEVCGMTNGAHGTHAELTTVRAEKLAVKPAGVSHVDAAAVLFGGSTAQHFLAGRVGPGASVLVNGASGAVGTSAVQLAKRAGARVTGVCSADNAELVTGLGADVVVDYRRTPLDSLQERYDVVLDTVGIPTELGRSLLAPGGVLLLVAADLRQTLRARGDVVAGPASEKAAAFATLLDLVSSGELRVVVDRTLPLEQIVEAHRLVDSGRKVGNVVVLP</sequence>
<reference evidence="2" key="1">
    <citation type="submission" date="2020-02" db="EMBL/GenBank/DDBJ databases">
        <authorList>
            <person name="Meier V. D."/>
        </authorList>
    </citation>
    <scope>NUCLEOTIDE SEQUENCE</scope>
    <source>
        <strain evidence="2">AVDCRST_MAG32</strain>
    </source>
</reference>
<protein>
    <recommendedName>
        <fullName evidence="1">Enoyl reductase (ER) domain-containing protein</fullName>
    </recommendedName>
</protein>
<dbReference type="PANTHER" id="PTHR11695:SF294">
    <property type="entry name" value="RETICULON-4-INTERACTING PROTEIN 1, MITOCHONDRIAL"/>
    <property type="match status" value="1"/>
</dbReference>
<gene>
    <name evidence="2" type="ORF">AVDCRST_MAG32-2010</name>
</gene>
<proteinExistence type="predicted"/>
<dbReference type="Pfam" id="PF13602">
    <property type="entry name" value="ADH_zinc_N_2"/>
    <property type="match status" value="1"/>
</dbReference>
<dbReference type="PANTHER" id="PTHR11695">
    <property type="entry name" value="ALCOHOL DEHYDROGENASE RELATED"/>
    <property type="match status" value="1"/>
</dbReference>
<dbReference type="Gene3D" id="3.90.180.10">
    <property type="entry name" value="Medium-chain alcohol dehydrogenases, catalytic domain"/>
    <property type="match status" value="1"/>
</dbReference>